<dbReference type="KEGG" id="cle:Clole_4272"/>
<evidence type="ECO:0000256" key="6">
    <source>
        <dbReference type="HAMAP-Rule" id="MF_00227"/>
    </source>
</evidence>
<dbReference type="EC" id="3.1.26.5" evidence="6 7"/>
<evidence type="ECO:0000256" key="1">
    <source>
        <dbReference type="ARBA" id="ARBA00022694"/>
    </source>
</evidence>
<comment type="function">
    <text evidence="6">RNaseP catalyzes the removal of the 5'-leader sequence from pre-tRNA to produce the mature 5'-terminus. It can also cleave other RNA substrates such as 4.5S RNA. The protein component plays an auxiliary but essential role in vivo by binding to the 5'-leader sequence and broadening the substrate specificity of the ribozyme.</text>
</comment>
<dbReference type="HOGENOM" id="CLU_117179_9_4_9"/>
<evidence type="ECO:0000256" key="3">
    <source>
        <dbReference type="ARBA" id="ARBA00022759"/>
    </source>
</evidence>
<dbReference type="PANTHER" id="PTHR33992:SF1">
    <property type="entry name" value="RIBONUCLEASE P PROTEIN COMPONENT"/>
    <property type="match status" value="1"/>
</dbReference>
<dbReference type="GO" id="GO:0000049">
    <property type="term" value="F:tRNA binding"/>
    <property type="evidence" value="ECO:0007669"/>
    <property type="project" value="UniProtKB-UniRule"/>
</dbReference>
<dbReference type="AlphaFoldDB" id="F2JNQ4"/>
<dbReference type="STRING" id="642492.Clole_4272"/>
<keyword evidence="9" id="KW-1185">Reference proteome</keyword>
<dbReference type="InterPro" id="IPR000100">
    <property type="entry name" value="RNase_P"/>
</dbReference>
<dbReference type="Proteomes" id="UP000008467">
    <property type="component" value="Chromosome"/>
</dbReference>
<evidence type="ECO:0000313" key="9">
    <source>
        <dbReference type="Proteomes" id="UP000008467"/>
    </source>
</evidence>
<comment type="similarity">
    <text evidence="6">Belongs to the RnpA family.</text>
</comment>
<evidence type="ECO:0000256" key="5">
    <source>
        <dbReference type="ARBA" id="ARBA00022884"/>
    </source>
</evidence>
<keyword evidence="5 6" id="KW-0694">RNA-binding</keyword>
<dbReference type="RefSeq" id="WP_013659212.1">
    <property type="nucleotide sequence ID" value="NC_015275.1"/>
</dbReference>
<keyword evidence="3 6" id="KW-0255">Endonuclease</keyword>
<reference evidence="8 9" key="1">
    <citation type="journal article" date="2011" name="J. Bacteriol.">
        <title>Complete genome sequence of the cellulose-degrading bacterium Cellulosilyticum lentocellum.</title>
        <authorList>
            <consortium name="US DOE Joint Genome Institute"/>
            <person name="Miller D.A."/>
            <person name="Suen G."/>
            <person name="Bruce D."/>
            <person name="Copeland A."/>
            <person name="Cheng J.F."/>
            <person name="Detter C."/>
            <person name="Goodwin L.A."/>
            <person name="Han C.S."/>
            <person name="Hauser L.J."/>
            <person name="Land M.L."/>
            <person name="Lapidus A."/>
            <person name="Lucas S."/>
            <person name="Meincke L."/>
            <person name="Pitluck S."/>
            <person name="Tapia R."/>
            <person name="Teshima H."/>
            <person name="Woyke T."/>
            <person name="Fox B.G."/>
            <person name="Angert E.R."/>
            <person name="Currie C.R."/>
        </authorList>
    </citation>
    <scope>NUCLEOTIDE SEQUENCE [LARGE SCALE GENOMIC DNA]</scope>
    <source>
        <strain evidence="9">ATCC 49066 / DSM 5427 / NCIMB 11756 / RHM5</strain>
    </source>
</reference>
<evidence type="ECO:0000256" key="7">
    <source>
        <dbReference type="NCBIfam" id="TIGR00188"/>
    </source>
</evidence>
<evidence type="ECO:0000313" key="8">
    <source>
        <dbReference type="EMBL" id="ADZ85943.1"/>
    </source>
</evidence>
<dbReference type="NCBIfam" id="TIGR00188">
    <property type="entry name" value="rnpA"/>
    <property type="match status" value="1"/>
</dbReference>
<dbReference type="GO" id="GO:0042781">
    <property type="term" value="F:3'-tRNA processing endoribonuclease activity"/>
    <property type="evidence" value="ECO:0007669"/>
    <property type="project" value="TreeGrafter"/>
</dbReference>
<dbReference type="PANTHER" id="PTHR33992">
    <property type="entry name" value="RIBONUCLEASE P PROTEIN COMPONENT"/>
    <property type="match status" value="1"/>
</dbReference>
<proteinExistence type="inferred from homology"/>
<organism evidence="8 9">
    <name type="scientific">Cellulosilyticum lentocellum (strain ATCC 49066 / DSM 5427 / NCIMB 11756 / RHM5)</name>
    <name type="common">Clostridium lentocellum</name>
    <dbReference type="NCBI Taxonomy" id="642492"/>
    <lineage>
        <taxon>Bacteria</taxon>
        <taxon>Bacillati</taxon>
        <taxon>Bacillota</taxon>
        <taxon>Clostridia</taxon>
        <taxon>Lachnospirales</taxon>
        <taxon>Cellulosilyticaceae</taxon>
        <taxon>Cellulosilyticum</taxon>
    </lineage>
</organism>
<dbReference type="Pfam" id="PF00825">
    <property type="entry name" value="Ribonuclease_P"/>
    <property type="match status" value="1"/>
</dbReference>
<sequence length="112" mass="13081">MKYAQSLKKNYEFRTVYRKGKSLANKYLVVYRYKNNLPENRLGISVSKKVGNSVVRSRVTRLIRESYRLNEEFIDKEGWDFVVIARSAANGASYQDISNALINLLKQHKVYV</sequence>
<accession>F2JNQ4</accession>
<comment type="subunit">
    <text evidence="6">Consists of a catalytic RNA component (M1 or rnpB) and a protein subunit.</text>
</comment>
<evidence type="ECO:0000256" key="4">
    <source>
        <dbReference type="ARBA" id="ARBA00022801"/>
    </source>
</evidence>
<dbReference type="EMBL" id="CP002582">
    <property type="protein sequence ID" value="ADZ85943.1"/>
    <property type="molecule type" value="Genomic_DNA"/>
</dbReference>
<dbReference type="GO" id="GO:0004526">
    <property type="term" value="F:ribonuclease P activity"/>
    <property type="evidence" value="ECO:0007669"/>
    <property type="project" value="UniProtKB-UniRule"/>
</dbReference>
<dbReference type="InterPro" id="IPR014721">
    <property type="entry name" value="Ribsml_uS5_D2-typ_fold_subgr"/>
</dbReference>
<gene>
    <name evidence="6" type="primary">rnpA</name>
    <name evidence="8" type="ordered locus">Clole_4272</name>
</gene>
<comment type="catalytic activity">
    <reaction evidence="6">
        <text>Endonucleolytic cleavage of RNA, removing 5'-extranucleotides from tRNA precursor.</text>
        <dbReference type="EC" id="3.1.26.5"/>
    </reaction>
</comment>
<keyword evidence="1 6" id="KW-0819">tRNA processing</keyword>
<dbReference type="GO" id="GO:0001682">
    <property type="term" value="P:tRNA 5'-leader removal"/>
    <property type="evidence" value="ECO:0007669"/>
    <property type="project" value="UniProtKB-UniRule"/>
</dbReference>
<keyword evidence="4 6" id="KW-0378">Hydrolase</keyword>
<name>F2JNQ4_CELLD</name>
<keyword evidence="2 6" id="KW-0540">Nuclease</keyword>
<dbReference type="eggNOG" id="COG0594">
    <property type="taxonomic scope" value="Bacteria"/>
</dbReference>
<dbReference type="HAMAP" id="MF_00227">
    <property type="entry name" value="RNase_P"/>
    <property type="match status" value="1"/>
</dbReference>
<dbReference type="Gene3D" id="3.30.230.10">
    <property type="match status" value="1"/>
</dbReference>
<evidence type="ECO:0000256" key="2">
    <source>
        <dbReference type="ARBA" id="ARBA00022722"/>
    </source>
</evidence>
<dbReference type="SUPFAM" id="SSF54211">
    <property type="entry name" value="Ribosomal protein S5 domain 2-like"/>
    <property type="match status" value="1"/>
</dbReference>
<protein>
    <recommendedName>
        <fullName evidence="6 7">Ribonuclease P protein component</fullName>
        <shortName evidence="6">RNase P protein</shortName>
        <shortName evidence="6">RNaseP protein</shortName>
        <ecNumber evidence="6 7">3.1.26.5</ecNumber>
    </recommendedName>
    <alternativeName>
        <fullName evidence="6">Protein C5</fullName>
    </alternativeName>
</protein>
<dbReference type="InterPro" id="IPR020568">
    <property type="entry name" value="Ribosomal_Su5_D2-typ_SF"/>
</dbReference>
<dbReference type="GO" id="GO:0030677">
    <property type="term" value="C:ribonuclease P complex"/>
    <property type="evidence" value="ECO:0007669"/>
    <property type="project" value="TreeGrafter"/>
</dbReference>